<organism evidence="1">
    <name type="scientific">Harvfovirus sp</name>
    <dbReference type="NCBI Taxonomy" id="2487768"/>
    <lineage>
        <taxon>Viruses</taxon>
        <taxon>Varidnaviria</taxon>
        <taxon>Bamfordvirae</taxon>
        <taxon>Nucleocytoviricota</taxon>
        <taxon>Megaviricetes</taxon>
        <taxon>Imitervirales</taxon>
        <taxon>Mimiviridae</taxon>
        <taxon>Klosneuvirinae</taxon>
    </lineage>
</organism>
<evidence type="ECO:0000313" key="1">
    <source>
        <dbReference type="EMBL" id="AYV81603.1"/>
    </source>
</evidence>
<name>A0A3G5A6X9_9VIRU</name>
<accession>A0A3G5A6X9</accession>
<gene>
    <name evidence="1" type="ORF">Harvfovirus44_11</name>
</gene>
<protein>
    <submittedName>
        <fullName evidence="1">Uncharacterized protein</fullName>
    </submittedName>
</protein>
<dbReference type="EMBL" id="MK072286">
    <property type="protein sequence ID" value="AYV81603.1"/>
    <property type="molecule type" value="Genomic_DNA"/>
</dbReference>
<sequence>GNRKASVDIFKKSHRQLIEWEKYGKETMIELTIQKG</sequence>
<feature type="non-terminal residue" evidence="1">
    <location>
        <position position="1"/>
    </location>
</feature>
<reference evidence="1" key="1">
    <citation type="submission" date="2018-10" db="EMBL/GenBank/DDBJ databases">
        <title>Hidden diversity of soil giant viruses.</title>
        <authorList>
            <person name="Schulz F."/>
            <person name="Alteio L."/>
            <person name="Goudeau D."/>
            <person name="Ryan E.M."/>
            <person name="Malmstrom R.R."/>
            <person name="Blanchard J."/>
            <person name="Woyke T."/>
        </authorList>
    </citation>
    <scope>NUCLEOTIDE SEQUENCE</scope>
    <source>
        <strain evidence="1">HAV1</strain>
    </source>
</reference>
<proteinExistence type="predicted"/>